<dbReference type="PANTHER" id="PTHR12984">
    <property type="entry name" value="SCY1-RELATED S/T PROTEIN KINASE-LIKE"/>
    <property type="match status" value="1"/>
</dbReference>
<protein>
    <submittedName>
        <fullName evidence="3">Kinase-like protein</fullName>
    </submittedName>
</protein>
<dbReference type="PROSITE" id="PS50011">
    <property type="entry name" value="PROTEIN_KINASE_DOM"/>
    <property type="match status" value="1"/>
</dbReference>
<dbReference type="Gene3D" id="1.10.510.10">
    <property type="entry name" value="Transferase(Phosphotransferase) domain 1"/>
    <property type="match status" value="1"/>
</dbReference>
<evidence type="ECO:0000313" key="3">
    <source>
        <dbReference type="EMBL" id="KAJ9131771.1"/>
    </source>
</evidence>
<keyword evidence="3" id="KW-0418">Kinase</keyword>
<dbReference type="SUPFAM" id="SSF56112">
    <property type="entry name" value="Protein kinase-like (PK-like)"/>
    <property type="match status" value="1"/>
</dbReference>
<dbReference type="SMART" id="SM00220">
    <property type="entry name" value="S_TKc"/>
    <property type="match status" value="1"/>
</dbReference>
<dbReference type="SUPFAM" id="SSF48371">
    <property type="entry name" value="ARM repeat"/>
    <property type="match status" value="1"/>
</dbReference>
<gene>
    <name evidence="3" type="ORF">NKR19_g9464</name>
</gene>
<feature type="region of interest" description="Disordered" evidence="1">
    <location>
        <begin position="693"/>
        <end position="765"/>
    </location>
</feature>
<proteinExistence type="predicted"/>
<keyword evidence="3" id="KW-0808">Transferase</keyword>
<organism evidence="3 4">
    <name type="scientific">Coniochaeta hoffmannii</name>
    <dbReference type="NCBI Taxonomy" id="91930"/>
    <lineage>
        <taxon>Eukaryota</taxon>
        <taxon>Fungi</taxon>
        <taxon>Dikarya</taxon>
        <taxon>Ascomycota</taxon>
        <taxon>Pezizomycotina</taxon>
        <taxon>Sordariomycetes</taxon>
        <taxon>Sordariomycetidae</taxon>
        <taxon>Coniochaetales</taxon>
        <taxon>Coniochaetaceae</taxon>
        <taxon>Coniochaeta</taxon>
    </lineage>
</organism>
<feature type="region of interest" description="Disordered" evidence="1">
    <location>
        <begin position="127"/>
        <end position="153"/>
    </location>
</feature>
<comment type="caution">
    <text evidence="3">The sequence shown here is derived from an EMBL/GenBank/DDBJ whole genome shotgun (WGS) entry which is preliminary data.</text>
</comment>
<feature type="compositionally biased region" description="Low complexity" evidence="1">
    <location>
        <begin position="738"/>
        <end position="763"/>
    </location>
</feature>
<feature type="compositionally biased region" description="Low complexity" evidence="1">
    <location>
        <begin position="793"/>
        <end position="815"/>
    </location>
</feature>
<dbReference type="InterPro" id="IPR011989">
    <property type="entry name" value="ARM-like"/>
</dbReference>
<dbReference type="AlphaFoldDB" id="A0AA38R7K6"/>
<dbReference type="GO" id="GO:0004672">
    <property type="term" value="F:protein kinase activity"/>
    <property type="evidence" value="ECO:0007669"/>
    <property type="project" value="InterPro"/>
</dbReference>
<feature type="domain" description="Protein kinase" evidence="2">
    <location>
        <begin position="32"/>
        <end position="348"/>
    </location>
</feature>
<evidence type="ECO:0000313" key="4">
    <source>
        <dbReference type="Proteomes" id="UP001174691"/>
    </source>
</evidence>
<dbReference type="Pfam" id="PF00069">
    <property type="entry name" value="Pkinase"/>
    <property type="match status" value="1"/>
</dbReference>
<feature type="region of interest" description="Disordered" evidence="1">
    <location>
        <begin position="966"/>
        <end position="992"/>
    </location>
</feature>
<feature type="compositionally biased region" description="Low complexity" evidence="1">
    <location>
        <begin position="885"/>
        <end position="895"/>
    </location>
</feature>
<dbReference type="PANTHER" id="PTHR12984:SF6">
    <property type="entry name" value="SCY1-LIKE PROTEIN 2"/>
    <property type="match status" value="1"/>
</dbReference>
<dbReference type="InterPro" id="IPR011009">
    <property type="entry name" value="Kinase-like_dom_sf"/>
</dbReference>
<dbReference type="Gene3D" id="1.25.10.10">
    <property type="entry name" value="Leucine-rich Repeat Variant"/>
    <property type="match status" value="1"/>
</dbReference>
<dbReference type="InterPro" id="IPR016024">
    <property type="entry name" value="ARM-type_fold"/>
</dbReference>
<accession>A0AA38R7K6</accession>
<feature type="compositionally biased region" description="Polar residues" evidence="1">
    <location>
        <begin position="816"/>
        <end position="871"/>
    </location>
</feature>
<sequence>MFSSAFKSISSNINSNYTVSQSPTSTAGPWKIHDAKKKSTGKAYSVFTFDKKSLDAHSSGLSRSSAVAFKKVTEEVVERLKKEASSLAKLRHPSVLELVEPVEDTRGGGLQFVTEAVTTSLASLLQEKDDQERHGGVGGRSSRYVTEDSDGTRRRRELEIDELEIQKGLLQVSKALEFLHENAGLVHGNLTPDAILINAKGDWKISGLSFCGPPENSTKPTSFQPIALSEVLHLDTRLPRVVQLNLDYTSPDFVLDNNLTSAADMFSLGLLCIALYNSPHRSPLECNSSVTTYKRLFQSSSSIPNQSNNFLSSRSIPKDLANGVLPRLITRRPAQRMNAKEFQESGYFDNILVSTIRFLDSFPAKTANEKTQFLKGLIKVLPSFPKSVMEKKVLPALLDEMKDRELISLILHNVFKIIELLPSGKRAFGDKIRPSLKEIFVTNAKPAEEKDPARDAGLMIILEQLPVIADNCSGKEFKDDILPIIFVALQSSTPSIVDAALRGLPTILPVLDFSTIKNELFPVVATIFSRTNSLAIKVRGLQAFVILCGGSSDQSDDGLNGLTQNKKTSSSTALDKYTMQEKIMPLIKAIKTKEPAVMIAALNVCRVVGQVADADFVAMDILPTLWHMSLGPLLNLEQFRQFMDLIKSLSARVEEEQTRKLQELGQSNGASMANEDFMSFGAVAGTTLDSNGATEDDFESLVKGKTRSSASPSNPMDSWDTMSSTQTLTSPAIRSSVTSPAAPAFSWSTPSPTTTTAKMSAPTNQFASVKSQQTNFRTVTPDLGHFAALTPSSTQFSQPLQPSSSSYQTTTTGPSFNQPISAGTSLNWGTASAATSNPWASPPQISTASSGLGTAMSSMSLDQRPSIAQNRTSSSSFSLPPPPATSTSTGMGSSGFALKPPPVAGLASFSQQPIITTAPNRPSISSAPMGSMMSSMSAGAAGMNSMNSMMGGTNVIAGSMNSMMGMAQKQQQPLPQRQQPQKSGLDKYASLL</sequence>
<dbReference type="InterPro" id="IPR000719">
    <property type="entry name" value="Prot_kinase_dom"/>
</dbReference>
<feature type="compositionally biased region" description="Low complexity" evidence="1">
    <location>
        <begin position="968"/>
        <end position="981"/>
    </location>
</feature>
<feature type="region of interest" description="Disordered" evidence="1">
    <location>
        <begin position="793"/>
        <end position="899"/>
    </location>
</feature>
<dbReference type="Proteomes" id="UP001174691">
    <property type="component" value="Unassembled WGS sequence"/>
</dbReference>
<keyword evidence="4" id="KW-1185">Reference proteome</keyword>
<dbReference type="EMBL" id="JANBVN010000228">
    <property type="protein sequence ID" value="KAJ9131771.1"/>
    <property type="molecule type" value="Genomic_DNA"/>
</dbReference>
<dbReference type="Gene3D" id="3.30.200.20">
    <property type="entry name" value="Phosphorylase Kinase, domain 1"/>
    <property type="match status" value="1"/>
</dbReference>
<dbReference type="GO" id="GO:0005524">
    <property type="term" value="F:ATP binding"/>
    <property type="evidence" value="ECO:0007669"/>
    <property type="project" value="InterPro"/>
</dbReference>
<dbReference type="CDD" id="cd14011">
    <property type="entry name" value="PK_SCY1_like"/>
    <property type="match status" value="1"/>
</dbReference>
<name>A0AA38R7K6_9PEZI</name>
<reference evidence="3" key="1">
    <citation type="submission" date="2022-07" db="EMBL/GenBank/DDBJ databases">
        <title>Fungi with potential for degradation of polypropylene.</title>
        <authorList>
            <person name="Gostincar C."/>
        </authorList>
    </citation>
    <scope>NUCLEOTIDE SEQUENCE</scope>
    <source>
        <strain evidence="3">EXF-13287</strain>
    </source>
</reference>
<feature type="compositionally biased region" description="Polar residues" evidence="1">
    <location>
        <begin position="707"/>
        <end position="737"/>
    </location>
</feature>
<dbReference type="InterPro" id="IPR051177">
    <property type="entry name" value="CIK-Related_Protein"/>
</dbReference>
<evidence type="ECO:0000259" key="2">
    <source>
        <dbReference type="PROSITE" id="PS50011"/>
    </source>
</evidence>
<evidence type="ECO:0000256" key="1">
    <source>
        <dbReference type="SAM" id="MobiDB-lite"/>
    </source>
</evidence>